<feature type="signal peptide" evidence="1">
    <location>
        <begin position="1"/>
        <end position="25"/>
    </location>
</feature>
<evidence type="ECO:0000256" key="1">
    <source>
        <dbReference type="SAM" id="SignalP"/>
    </source>
</evidence>
<evidence type="ECO:0000313" key="2">
    <source>
        <dbReference type="EMBL" id="MBD0850832.1"/>
    </source>
</evidence>
<comment type="caution">
    <text evidence="2">The sequence shown here is derived from an EMBL/GenBank/DDBJ whole genome shotgun (WGS) entry which is preliminary data.</text>
</comment>
<sequence length="137" mass="15105">MNPIFKKAQLLIALFFLLSISISWSNTDTEGHKIDIPWPSEALLGAYEYTVENAPYEYSKGVIIIAKLSETYTVKVKLPNGELAGEDVQVVDNSIKFNVFIEGQTVAVDLTVDGDIISGKSTSYDGTFNIQGKRQVL</sequence>
<dbReference type="EMBL" id="JABTCG010000003">
    <property type="protein sequence ID" value="MBD0850832.1"/>
    <property type="molecule type" value="Genomic_DNA"/>
</dbReference>
<organism evidence="2 3">
    <name type="scientific">Maribacter arenosus</name>
    <dbReference type="NCBI Taxonomy" id="1854708"/>
    <lineage>
        <taxon>Bacteria</taxon>
        <taxon>Pseudomonadati</taxon>
        <taxon>Bacteroidota</taxon>
        <taxon>Flavobacteriia</taxon>
        <taxon>Flavobacteriales</taxon>
        <taxon>Flavobacteriaceae</taxon>
        <taxon>Maribacter</taxon>
    </lineage>
</organism>
<accession>A0ABR7VFB3</accession>
<evidence type="ECO:0000313" key="3">
    <source>
        <dbReference type="Proteomes" id="UP000598350"/>
    </source>
</evidence>
<feature type="chain" id="PRO_5046147209" evidence="1">
    <location>
        <begin position="26"/>
        <end position="137"/>
    </location>
</feature>
<keyword evidence="3" id="KW-1185">Reference proteome</keyword>
<protein>
    <submittedName>
        <fullName evidence="2">Uncharacterized protein</fullName>
    </submittedName>
</protein>
<gene>
    <name evidence="2" type="ORF">HPE63_09140</name>
</gene>
<keyword evidence="1" id="KW-0732">Signal</keyword>
<name>A0ABR7VFB3_9FLAO</name>
<reference evidence="2 3" key="1">
    <citation type="submission" date="2020-05" db="EMBL/GenBank/DDBJ databases">
        <title>The draft genome sequence of Maribacter arenosus CAU 1321.</title>
        <authorList>
            <person name="Mu L."/>
        </authorList>
    </citation>
    <scope>NUCLEOTIDE SEQUENCE [LARGE SCALE GENOMIC DNA]</scope>
    <source>
        <strain evidence="2 3">CAU 1321</strain>
    </source>
</reference>
<dbReference type="RefSeq" id="WP_188313968.1">
    <property type="nucleotide sequence ID" value="NZ_JABTCG010000003.1"/>
</dbReference>
<dbReference type="Proteomes" id="UP000598350">
    <property type="component" value="Unassembled WGS sequence"/>
</dbReference>
<proteinExistence type="predicted"/>